<organism evidence="1 2">
    <name type="scientific">Schistosoma mattheei</name>
    <dbReference type="NCBI Taxonomy" id="31246"/>
    <lineage>
        <taxon>Eukaryota</taxon>
        <taxon>Metazoa</taxon>
        <taxon>Spiralia</taxon>
        <taxon>Lophotrochozoa</taxon>
        <taxon>Platyhelminthes</taxon>
        <taxon>Trematoda</taxon>
        <taxon>Digenea</taxon>
        <taxon>Strigeidida</taxon>
        <taxon>Schistosomatoidea</taxon>
        <taxon>Schistosomatidae</taxon>
        <taxon>Schistosoma</taxon>
    </lineage>
</organism>
<dbReference type="AlphaFoldDB" id="A0A3P8F325"/>
<evidence type="ECO:0000313" key="2">
    <source>
        <dbReference type="Proteomes" id="UP000269396"/>
    </source>
</evidence>
<protein>
    <submittedName>
        <fullName evidence="1">Uncharacterized protein</fullName>
    </submittedName>
</protein>
<accession>A0A3P8F325</accession>
<dbReference type="Proteomes" id="UP000269396">
    <property type="component" value="Unassembled WGS sequence"/>
</dbReference>
<reference evidence="1 2" key="1">
    <citation type="submission" date="2018-11" db="EMBL/GenBank/DDBJ databases">
        <authorList>
            <consortium name="Pathogen Informatics"/>
        </authorList>
    </citation>
    <scope>NUCLEOTIDE SEQUENCE [LARGE SCALE GENOMIC DNA]</scope>
    <source>
        <strain>Denwood</strain>
        <strain evidence="2">Zambia</strain>
    </source>
</reference>
<evidence type="ECO:0000313" key="1">
    <source>
        <dbReference type="EMBL" id="VDP60280.1"/>
    </source>
</evidence>
<sequence length="101" mass="11499">MSAVICDAPARSAVRCKVNHNGKAGCDRYTVLWRLLEGKMTFPNGEYMLRTDDSCRRQTQSIHHQGHSFIETLSVIMILTFLLDPIHMVYLGVTKSWLIFG</sequence>
<gene>
    <name evidence="1" type="ORF">SMTD_LOCUS12189</name>
</gene>
<name>A0A3P8F325_9TREM</name>
<keyword evidence="2" id="KW-1185">Reference proteome</keyword>
<proteinExistence type="predicted"/>
<dbReference type="EMBL" id="UZAL01032191">
    <property type="protein sequence ID" value="VDP60280.1"/>
    <property type="molecule type" value="Genomic_DNA"/>
</dbReference>